<gene>
    <name evidence="1" type="ORF">EZS28_029557</name>
</gene>
<reference evidence="1 2" key="1">
    <citation type="submission" date="2019-03" db="EMBL/GenBank/DDBJ databases">
        <title>Single cell metagenomics reveals metabolic interactions within the superorganism composed of flagellate Streblomastix strix and complex community of Bacteroidetes bacteria on its surface.</title>
        <authorList>
            <person name="Treitli S.C."/>
            <person name="Kolisko M."/>
            <person name="Husnik F."/>
            <person name="Keeling P."/>
            <person name="Hampl V."/>
        </authorList>
    </citation>
    <scope>NUCLEOTIDE SEQUENCE [LARGE SCALE GENOMIC DNA]</scope>
    <source>
        <strain evidence="1">ST1C</strain>
    </source>
</reference>
<comment type="caution">
    <text evidence="1">The sequence shown here is derived from an EMBL/GenBank/DDBJ whole genome shotgun (WGS) entry which is preliminary data.</text>
</comment>
<evidence type="ECO:0000313" key="1">
    <source>
        <dbReference type="EMBL" id="KAA6374917.1"/>
    </source>
</evidence>
<evidence type="ECO:0000313" key="2">
    <source>
        <dbReference type="Proteomes" id="UP000324800"/>
    </source>
</evidence>
<organism evidence="1 2">
    <name type="scientific">Streblomastix strix</name>
    <dbReference type="NCBI Taxonomy" id="222440"/>
    <lineage>
        <taxon>Eukaryota</taxon>
        <taxon>Metamonada</taxon>
        <taxon>Preaxostyla</taxon>
        <taxon>Oxymonadida</taxon>
        <taxon>Streblomastigidae</taxon>
        <taxon>Streblomastix</taxon>
    </lineage>
</organism>
<proteinExistence type="predicted"/>
<dbReference type="Proteomes" id="UP000324800">
    <property type="component" value="Unassembled WGS sequence"/>
</dbReference>
<accession>A0A5J4UX80</accession>
<protein>
    <submittedName>
        <fullName evidence="1">Uncharacterized protein</fullName>
    </submittedName>
</protein>
<sequence length="375" mass="43565">MYYSNVIQLNYTRGKIESCYFKGRNSTYHDPTLQIDSEQIIDDTWTLCLGQSTYYSSTTHGLVYLTKGSYEIESDQFEQSQIGAVKVDTSDVIMKAITLIQQIKQKSILECKRMLITFIIIFLKWTEIKNALLNRENIQKICNQEDELEEYGKKKQELKNQKKLIKKLTQKKSHLDISMSYEYDQPVKYLYGINNDIFSDITSLAKDVKFLQEEGYINRQQTSLYSPSLELESWKSSPSIFEYIQNLQSKLDDYESLNVRKISPGLELPLKGQKVQIEMPDIEEDTLNQQITGYFINSKPVSINFSSINSDDPQFQGINLGCVFRPPTTIGLTQQGITSPPKEILDLQKRLEQFTLQNIYRIYKILIVQKCNKFI</sequence>
<dbReference type="AlphaFoldDB" id="A0A5J4UX80"/>
<name>A0A5J4UX80_9EUKA</name>
<dbReference type="EMBL" id="SNRW01011615">
    <property type="protein sequence ID" value="KAA6374917.1"/>
    <property type="molecule type" value="Genomic_DNA"/>
</dbReference>